<protein>
    <recommendedName>
        <fullName evidence="3">F-box domain-containing protein</fullName>
    </recommendedName>
</protein>
<reference evidence="1 2" key="1">
    <citation type="journal article" date="2018" name="IMA Fungus">
        <title>IMA Genome-F 9: Draft genome sequence of Annulohypoxylon stygium, Aspergillus mulundensis, Berkeleyomyces basicola (syn. Thielaviopsis basicola), Ceratocystis smalleyi, two Cercospora beticola strains, Coleophoma cylindrospora, Fusarium fracticaudum, Phialophora cf. hyalina, and Morchella septimelata.</title>
        <authorList>
            <person name="Wingfield B.D."/>
            <person name="Bills G.F."/>
            <person name="Dong Y."/>
            <person name="Huang W."/>
            <person name="Nel W.J."/>
            <person name="Swalarsk-Parry B.S."/>
            <person name="Vaghefi N."/>
            <person name="Wilken P.M."/>
            <person name="An Z."/>
            <person name="de Beer Z.W."/>
            <person name="De Vos L."/>
            <person name="Chen L."/>
            <person name="Duong T.A."/>
            <person name="Gao Y."/>
            <person name="Hammerbacher A."/>
            <person name="Kikkert J.R."/>
            <person name="Li Y."/>
            <person name="Li H."/>
            <person name="Li K."/>
            <person name="Li Q."/>
            <person name="Liu X."/>
            <person name="Ma X."/>
            <person name="Naidoo K."/>
            <person name="Pethybridge S.J."/>
            <person name="Sun J."/>
            <person name="Steenkamp E.T."/>
            <person name="van der Nest M.A."/>
            <person name="van Wyk S."/>
            <person name="Wingfield M.J."/>
            <person name="Xiong C."/>
            <person name="Yue Q."/>
            <person name="Zhang X."/>
        </authorList>
    </citation>
    <scope>NUCLEOTIDE SEQUENCE [LARGE SCALE GENOMIC DNA]</scope>
    <source>
        <strain evidence="1 2">BP5796</strain>
    </source>
</reference>
<evidence type="ECO:0000313" key="2">
    <source>
        <dbReference type="Proteomes" id="UP000256328"/>
    </source>
</evidence>
<sequence>MASTDLVTRSETFFDKIPRDTLLLIVAALPDLPTLFNLSQSCSAVTRLIDECGAYIIEDVMRDSLRPEIQDIIRVIVQLRSSSPSVEDFNELSTIEQAGCAPIPATASSKALHGILLSVDRIHHLSQCCLQHMIDRCMNMRPSHLADPNFAWSREHRTRPWEGGGFSKADIEGTEEKGIMEFCDPLIHETEEIMTAWEFIHDSANAGLFQALPFASATPQRLALRSTNRKFHDTVSTSEPVFENPMEDGWYEGAYSLGCGAPGVSFGFGRLKNDMVSPLRYTTFKPFRKFGFAIWDRKRMFTLELLNPPYSVMLRNYDGELYFTWKSILSPDELAEIENRQLEARNKSRQEYIARMEAWKARKEERRARGEERRALQLNIAGIQRLY</sequence>
<evidence type="ECO:0000313" key="1">
    <source>
        <dbReference type="EMBL" id="RDW68672.1"/>
    </source>
</evidence>
<dbReference type="EMBL" id="PDLN01000013">
    <property type="protein sequence ID" value="RDW68672.1"/>
    <property type="molecule type" value="Genomic_DNA"/>
</dbReference>
<dbReference type="AlphaFoldDB" id="A0A3D8R3P2"/>
<accession>A0A3D8R3P2</accession>
<dbReference type="OrthoDB" id="4358152at2759"/>
<proteinExistence type="predicted"/>
<gene>
    <name evidence="1" type="ORF">BP5796_09329</name>
</gene>
<keyword evidence="2" id="KW-1185">Reference proteome</keyword>
<name>A0A3D8R3P2_9HELO</name>
<evidence type="ECO:0008006" key="3">
    <source>
        <dbReference type="Google" id="ProtNLM"/>
    </source>
</evidence>
<dbReference type="Proteomes" id="UP000256328">
    <property type="component" value="Unassembled WGS sequence"/>
</dbReference>
<comment type="caution">
    <text evidence="1">The sequence shown here is derived from an EMBL/GenBank/DDBJ whole genome shotgun (WGS) entry which is preliminary data.</text>
</comment>
<organism evidence="1 2">
    <name type="scientific">Coleophoma crateriformis</name>
    <dbReference type="NCBI Taxonomy" id="565419"/>
    <lineage>
        <taxon>Eukaryota</taxon>
        <taxon>Fungi</taxon>
        <taxon>Dikarya</taxon>
        <taxon>Ascomycota</taxon>
        <taxon>Pezizomycotina</taxon>
        <taxon>Leotiomycetes</taxon>
        <taxon>Helotiales</taxon>
        <taxon>Dermateaceae</taxon>
        <taxon>Coleophoma</taxon>
    </lineage>
</organism>